<dbReference type="EMBL" id="JAGTJR010000032">
    <property type="protein sequence ID" value="KAH7038833.1"/>
    <property type="molecule type" value="Genomic_DNA"/>
</dbReference>
<dbReference type="Proteomes" id="UP000774617">
    <property type="component" value="Unassembled WGS sequence"/>
</dbReference>
<name>A0ABQ8FZN1_9PEZI</name>
<comment type="caution">
    <text evidence="1">The sequence shown here is derived from an EMBL/GenBank/DDBJ whole genome shotgun (WGS) entry which is preliminary data.</text>
</comment>
<sequence>MHVYIILFAPIFYPSISTADERMFLLWVYTGQHARSTRAIFLCHEHTNRPTVRGWCVGLIRWSGRKGGVSPDQCTAGKGCADFFFFLLGPPDQWPSLGEQVTLVKHPALWQALPMPCRRPCKKGRRIQFNLKRNSDSKDGFNCCR</sequence>
<protein>
    <recommendedName>
        <fullName evidence="3">Secreted protein</fullName>
    </recommendedName>
</protein>
<organism evidence="1 2">
    <name type="scientific">Macrophomina phaseolina</name>
    <dbReference type="NCBI Taxonomy" id="35725"/>
    <lineage>
        <taxon>Eukaryota</taxon>
        <taxon>Fungi</taxon>
        <taxon>Dikarya</taxon>
        <taxon>Ascomycota</taxon>
        <taxon>Pezizomycotina</taxon>
        <taxon>Dothideomycetes</taxon>
        <taxon>Dothideomycetes incertae sedis</taxon>
        <taxon>Botryosphaeriales</taxon>
        <taxon>Botryosphaeriaceae</taxon>
        <taxon>Macrophomina</taxon>
    </lineage>
</organism>
<keyword evidence="2" id="KW-1185">Reference proteome</keyword>
<gene>
    <name evidence="1" type="ORF">B0J12DRAFT_251059</name>
</gene>
<evidence type="ECO:0000313" key="1">
    <source>
        <dbReference type="EMBL" id="KAH7038833.1"/>
    </source>
</evidence>
<evidence type="ECO:0008006" key="3">
    <source>
        <dbReference type="Google" id="ProtNLM"/>
    </source>
</evidence>
<evidence type="ECO:0000313" key="2">
    <source>
        <dbReference type="Proteomes" id="UP000774617"/>
    </source>
</evidence>
<reference evidence="1 2" key="1">
    <citation type="journal article" date="2021" name="Nat. Commun.">
        <title>Genetic determinants of endophytism in the Arabidopsis root mycobiome.</title>
        <authorList>
            <person name="Mesny F."/>
            <person name="Miyauchi S."/>
            <person name="Thiergart T."/>
            <person name="Pickel B."/>
            <person name="Atanasova L."/>
            <person name="Karlsson M."/>
            <person name="Huettel B."/>
            <person name="Barry K.W."/>
            <person name="Haridas S."/>
            <person name="Chen C."/>
            <person name="Bauer D."/>
            <person name="Andreopoulos W."/>
            <person name="Pangilinan J."/>
            <person name="LaButti K."/>
            <person name="Riley R."/>
            <person name="Lipzen A."/>
            <person name="Clum A."/>
            <person name="Drula E."/>
            <person name="Henrissat B."/>
            <person name="Kohler A."/>
            <person name="Grigoriev I.V."/>
            <person name="Martin F.M."/>
            <person name="Hacquard S."/>
        </authorList>
    </citation>
    <scope>NUCLEOTIDE SEQUENCE [LARGE SCALE GENOMIC DNA]</scope>
    <source>
        <strain evidence="1 2">MPI-SDFR-AT-0080</strain>
    </source>
</reference>
<accession>A0ABQ8FZN1</accession>
<proteinExistence type="predicted"/>